<dbReference type="Proteomes" id="UP000006729">
    <property type="component" value="Chromosome 15"/>
</dbReference>
<dbReference type="Gramene" id="Potri.015G053600.2.v4.1">
    <property type="protein sequence ID" value="Potri.015G053600.2.v4.1"/>
    <property type="gene ID" value="Potri.015G053600.v4.1"/>
</dbReference>
<dbReference type="AlphaFoldDB" id="A0A3N7G2S6"/>
<dbReference type="SUPFAM" id="SSF55008">
    <property type="entry name" value="HMA, heavy metal-associated domain"/>
    <property type="match status" value="1"/>
</dbReference>
<dbReference type="OMA" id="DLRCATC"/>
<evidence type="ECO:0008006" key="3">
    <source>
        <dbReference type="Google" id="ProtNLM"/>
    </source>
</evidence>
<dbReference type="Gene3D" id="3.30.70.100">
    <property type="match status" value="1"/>
</dbReference>
<protein>
    <recommendedName>
        <fullName evidence="3">HMA domain-containing protein</fullName>
    </recommendedName>
</protein>
<name>A0A3N7G2S6_POPTR</name>
<dbReference type="SMR" id="A0A3N7G2S6"/>
<proteinExistence type="predicted"/>
<organism evidence="1 2">
    <name type="scientific">Populus trichocarpa</name>
    <name type="common">Western balsam poplar</name>
    <name type="synonym">Populus balsamifera subsp. trichocarpa</name>
    <dbReference type="NCBI Taxonomy" id="3694"/>
    <lineage>
        <taxon>Eukaryota</taxon>
        <taxon>Viridiplantae</taxon>
        <taxon>Streptophyta</taxon>
        <taxon>Embryophyta</taxon>
        <taxon>Tracheophyta</taxon>
        <taxon>Spermatophyta</taxon>
        <taxon>Magnoliopsida</taxon>
        <taxon>eudicotyledons</taxon>
        <taxon>Gunneridae</taxon>
        <taxon>Pentapetalae</taxon>
        <taxon>rosids</taxon>
        <taxon>fabids</taxon>
        <taxon>Malpighiales</taxon>
        <taxon>Salicaceae</taxon>
        <taxon>Saliceae</taxon>
        <taxon>Populus</taxon>
    </lineage>
</organism>
<reference evidence="1 2" key="1">
    <citation type="journal article" date="2006" name="Science">
        <title>The genome of black cottonwood, Populus trichocarpa (Torr. &amp; Gray).</title>
        <authorList>
            <person name="Tuskan G.A."/>
            <person name="Difazio S."/>
            <person name="Jansson S."/>
            <person name="Bohlmann J."/>
            <person name="Grigoriev I."/>
            <person name="Hellsten U."/>
            <person name="Putnam N."/>
            <person name="Ralph S."/>
            <person name="Rombauts S."/>
            <person name="Salamov A."/>
            <person name="Schein J."/>
            <person name="Sterck L."/>
            <person name="Aerts A."/>
            <person name="Bhalerao R.R."/>
            <person name="Bhalerao R.P."/>
            <person name="Blaudez D."/>
            <person name="Boerjan W."/>
            <person name="Brun A."/>
            <person name="Brunner A."/>
            <person name="Busov V."/>
            <person name="Campbell M."/>
            <person name="Carlson J."/>
            <person name="Chalot M."/>
            <person name="Chapman J."/>
            <person name="Chen G.L."/>
            <person name="Cooper D."/>
            <person name="Coutinho P.M."/>
            <person name="Couturier J."/>
            <person name="Covert S."/>
            <person name="Cronk Q."/>
            <person name="Cunningham R."/>
            <person name="Davis J."/>
            <person name="Degroeve S."/>
            <person name="Dejardin A."/>
            <person name="Depamphilis C."/>
            <person name="Detter J."/>
            <person name="Dirks B."/>
            <person name="Dubchak I."/>
            <person name="Duplessis S."/>
            <person name="Ehlting J."/>
            <person name="Ellis B."/>
            <person name="Gendler K."/>
            <person name="Goodstein D."/>
            <person name="Gribskov M."/>
            <person name="Grimwood J."/>
            <person name="Groover A."/>
            <person name="Gunter L."/>
            <person name="Hamberger B."/>
            <person name="Heinze B."/>
            <person name="Helariutta Y."/>
            <person name="Henrissat B."/>
            <person name="Holligan D."/>
            <person name="Holt R."/>
            <person name="Huang W."/>
            <person name="Islam-Faridi N."/>
            <person name="Jones S."/>
            <person name="Jones-Rhoades M."/>
            <person name="Jorgensen R."/>
            <person name="Joshi C."/>
            <person name="Kangasjarvi J."/>
            <person name="Karlsson J."/>
            <person name="Kelleher C."/>
            <person name="Kirkpatrick R."/>
            <person name="Kirst M."/>
            <person name="Kohler A."/>
            <person name="Kalluri U."/>
            <person name="Larimer F."/>
            <person name="Leebens-Mack J."/>
            <person name="Leple J.C."/>
            <person name="Locascio P."/>
            <person name="Lou Y."/>
            <person name="Lucas S."/>
            <person name="Martin F."/>
            <person name="Montanini B."/>
            <person name="Napoli C."/>
            <person name="Nelson D.R."/>
            <person name="Nelson C."/>
            <person name="Nieminen K."/>
            <person name="Nilsson O."/>
            <person name="Pereda V."/>
            <person name="Peter G."/>
            <person name="Philippe R."/>
            <person name="Pilate G."/>
            <person name="Poliakov A."/>
            <person name="Razumovskaya J."/>
            <person name="Richardson P."/>
            <person name="Rinaldi C."/>
            <person name="Ritland K."/>
            <person name="Rouze P."/>
            <person name="Ryaboy D."/>
            <person name="Schmutz J."/>
            <person name="Schrader J."/>
            <person name="Segerman B."/>
            <person name="Shin H."/>
            <person name="Siddiqui A."/>
            <person name="Sterky F."/>
            <person name="Terry A."/>
            <person name="Tsai C.J."/>
            <person name="Uberbacher E."/>
            <person name="Unneberg P."/>
            <person name="Vahala J."/>
            <person name="Wall K."/>
            <person name="Wessler S."/>
            <person name="Yang G."/>
            <person name="Yin T."/>
            <person name="Douglas C."/>
            <person name="Marra M."/>
            <person name="Sandberg G."/>
            <person name="Van de Peer Y."/>
            <person name="Rokhsar D."/>
        </authorList>
    </citation>
    <scope>NUCLEOTIDE SEQUENCE [LARGE SCALE GENOMIC DNA]</scope>
    <source>
        <strain evidence="2">cv. Nisqually</strain>
    </source>
</reference>
<dbReference type="OrthoDB" id="851750at2759"/>
<dbReference type="EMBL" id="CM009304">
    <property type="protein sequence ID" value="RQP00626.1"/>
    <property type="molecule type" value="Genomic_DNA"/>
</dbReference>
<accession>A0A3N7G2S6</accession>
<dbReference type="InterPro" id="IPR036163">
    <property type="entry name" value="HMA_dom_sf"/>
</dbReference>
<evidence type="ECO:0000313" key="2">
    <source>
        <dbReference type="Proteomes" id="UP000006729"/>
    </source>
</evidence>
<sequence>MEFWAEKGLAKLTIYKHVRPPLRRIISAPVISSQKPLVQEVVLAAELRCPSCQKRVNDAISSIEDLESIVVHVVEKKVTLTPKSVAEGSSTRVPAVFNNLAYKTLRNPLLSYHV</sequence>
<dbReference type="GO" id="GO:0046872">
    <property type="term" value="F:metal ion binding"/>
    <property type="evidence" value="ECO:0007669"/>
    <property type="project" value="InterPro"/>
</dbReference>
<keyword evidence="2" id="KW-1185">Reference proteome</keyword>
<gene>
    <name evidence="1" type="ORF">POPTR_015G053600</name>
</gene>
<evidence type="ECO:0000313" key="1">
    <source>
        <dbReference type="EMBL" id="RQP00626.1"/>
    </source>
</evidence>